<keyword evidence="8" id="KW-1185">Reference proteome</keyword>
<feature type="domain" description="O-antigen ligase-related" evidence="6">
    <location>
        <begin position="206"/>
        <end position="352"/>
    </location>
</feature>
<dbReference type="EMBL" id="CP060717">
    <property type="protein sequence ID" value="QNN65313.1"/>
    <property type="molecule type" value="Genomic_DNA"/>
</dbReference>
<dbReference type="InterPro" id="IPR007016">
    <property type="entry name" value="O-antigen_ligase-rel_domated"/>
</dbReference>
<evidence type="ECO:0000256" key="4">
    <source>
        <dbReference type="ARBA" id="ARBA00023136"/>
    </source>
</evidence>
<dbReference type="KEGG" id="srhi:H9L12_01360"/>
<evidence type="ECO:0000259" key="6">
    <source>
        <dbReference type="Pfam" id="PF04932"/>
    </source>
</evidence>
<feature type="transmembrane region" description="Helical" evidence="5">
    <location>
        <begin position="335"/>
        <end position="363"/>
    </location>
</feature>
<keyword evidence="4 5" id="KW-0472">Membrane</keyword>
<dbReference type="AlphaFoldDB" id="A0A7G9SBT8"/>
<name>A0A7G9SBT8_9SPHN</name>
<protein>
    <submittedName>
        <fullName evidence="7">O-antigen ligase family protein</fullName>
    </submittedName>
</protein>
<comment type="subcellular location">
    <subcellularLocation>
        <location evidence="1">Membrane</location>
        <topology evidence="1">Multi-pass membrane protein</topology>
    </subcellularLocation>
</comment>
<dbReference type="GO" id="GO:0016020">
    <property type="term" value="C:membrane"/>
    <property type="evidence" value="ECO:0007669"/>
    <property type="project" value="UniProtKB-SubCell"/>
</dbReference>
<gene>
    <name evidence="7" type="ORF">H9L12_01360</name>
</gene>
<organism evidence="7 8">
    <name type="scientific">Sphingomonas rhizophila</name>
    <dbReference type="NCBI Taxonomy" id="2071607"/>
    <lineage>
        <taxon>Bacteria</taxon>
        <taxon>Pseudomonadati</taxon>
        <taxon>Pseudomonadota</taxon>
        <taxon>Alphaproteobacteria</taxon>
        <taxon>Sphingomonadales</taxon>
        <taxon>Sphingomonadaceae</taxon>
        <taxon>Sphingomonas</taxon>
    </lineage>
</organism>
<evidence type="ECO:0000256" key="2">
    <source>
        <dbReference type="ARBA" id="ARBA00022692"/>
    </source>
</evidence>
<feature type="transmembrane region" description="Helical" evidence="5">
    <location>
        <begin position="139"/>
        <end position="159"/>
    </location>
</feature>
<keyword evidence="2 5" id="KW-0812">Transmembrane</keyword>
<dbReference type="Pfam" id="PF04932">
    <property type="entry name" value="Wzy_C"/>
    <property type="match status" value="1"/>
</dbReference>
<evidence type="ECO:0000256" key="1">
    <source>
        <dbReference type="ARBA" id="ARBA00004141"/>
    </source>
</evidence>
<feature type="transmembrane region" description="Helical" evidence="5">
    <location>
        <begin position="247"/>
        <end position="268"/>
    </location>
</feature>
<keyword evidence="7" id="KW-0436">Ligase</keyword>
<evidence type="ECO:0000313" key="7">
    <source>
        <dbReference type="EMBL" id="QNN65313.1"/>
    </source>
</evidence>
<dbReference type="Proteomes" id="UP000515955">
    <property type="component" value="Chromosome"/>
</dbReference>
<evidence type="ECO:0000256" key="5">
    <source>
        <dbReference type="SAM" id="Phobius"/>
    </source>
</evidence>
<accession>A0A7G9SBT8</accession>
<dbReference type="GO" id="GO:0016874">
    <property type="term" value="F:ligase activity"/>
    <property type="evidence" value="ECO:0007669"/>
    <property type="project" value="UniProtKB-KW"/>
</dbReference>
<evidence type="ECO:0000313" key="8">
    <source>
        <dbReference type="Proteomes" id="UP000515955"/>
    </source>
</evidence>
<reference evidence="7 8" key="1">
    <citation type="submission" date="2020-08" db="EMBL/GenBank/DDBJ databases">
        <title>Genome sequence of Sphingomonas rhizophila KACC 19189T.</title>
        <authorList>
            <person name="Hyun D.-W."/>
            <person name="Bae J.-W."/>
        </authorList>
    </citation>
    <scope>NUCLEOTIDE SEQUENCE [LARGE SCALE GENOMIC DNA]</scope>
    <source>
        <strain evidence="7 8">KACC 19189</strain>
    </source>
</reference>
<feature type="transmembrane region" description="Helical" evidence="5">
    <location>
        <begin position="375"/>
        <end position="394"/>
    </location>
</feature>
<dbReference type="PANTHER" id="PTHR37422">
    <property type="entry name" value="TEICHURONIC ACID BIOSYNTHESIS PROTEIN TUAE"/>
    <property type="match status" value="1"/>
</dbReference>
<feature type="transmembrane region" description="Helical" evidence="5">
    <location>
        <begin position="90"/>
        <end position="107"/>
    </location>
</feature>
<proteinExistence type="predicted"/>
<keyword evidence="3 5" id="KW-1133">Transmembrane helix</keyword>
<feature type="transmembrane region" description="Helical" evidence="5">
    <location>
        <begin position="179"/>
        <end position="195"/>
    </location>
</feature>
<feature type="transmembrane region" description="Helical" evidence="5">
    <location>
        <begin position="223"/>
        <end position="240"/>
    </location>
</feature>
<dbReference type="RefSeq" id="WP_187542305.1">
    <property type="nucleotide sequence ID" value="NZ_CP060717.1"/>
</dbReference>
<feature type="transmembrane region" description="Helical" evidence="5">
    <location>
        <begin position="202"/>
        <end position="217"/>
    </location>
</feature>
<feature type="transmembrane region" description="Helical" evidence="5">
    <location>
        <begin position="27"/>
        <end position="48"/>
    </location>
</feature>
<evidence type="ECO:0000256" key="3">
    <source>
        <dbReference type="ARBA" id="ARBA00022989"/>
    </source>
</evidence>
<dbReference type="InterPro" id="IPR051533">
    <property type="entry name" value="WaaL-like"/>
</dbReference>
<feature type="transmembrane region" description="Helical" evidence="5">
    <location>
        <begin position="400"/>
        <end position="418"/>
    </location>
</feature>
<dbReference type="PANTHER" id="PTHR37422:SF23">
    <property type="entry name" value="TEICHURONIC ACID BIOSYNTHESIS PROTEIN TUAE"/>
    <property type="match status" value="1"/>
</dbReference>
<sequence>MKWIFLLALLIMTPVLMNALKDRPQRLLWAGVVIGLSPFITYPLHLYVAPISWPAWTGTVKGLEVSFVDALAIAIIGATKAVPSPVRLKVAVAIIAASFFLSSIAAADATPSIFYIWQFARSCLMFVAILRASSASPEFPFRILAGYAAGMIYEAYLTLTQFLGGDIQAGGSFGHQNQLGMLTMFIVFPAFALLIAKRRTKTALVILLSEVVVVFAGGSRATIGLFGAGLVITLFLSIWHKGTGRKATAAAITAMLIAVSAPVMILAIERRPEAARASSVDERQRFEHAAQMIIADHPLGVGANRYVVTANLGGYSDRAGVPWNYSERSAPVHNAYYLITAEMGVIGLAGYVLLLGSILLIGLRGLRRTDWSERSELLVGLTATSIVTTIHFYFEYVPMLSHIHYLVAINAGMLVCIATSSRKQSASVPVPARRKAAPAAA</sequence>